<evidence type="ECO:0000313" key="2">
    <source>
        <dbReference type="Proteomes" id="UP000318833"/>
    </source>
</evidence>
<reference evidence="1 2" key="1">
    <citation type="submission" date="2019-07" db="EMBL/GenBank/DDBJ databases">
        <title>The draft genome sequence of Aquimarina algiphila M91.</title>
        <authorList>
            <person name="Meng X."/>
        </authorList>
    </citation>
    <scope>NUCLEOTIDE SEQUENCE [LARGE SCALE GENOMIC DNA]</scope>
    <source>
        <strain evidence="1 2">M91</strain>
    </source>
</reference>
<dbReference type="OrthoDB" id="1164990at2"/>
<gene>
    <name evidence="1" type="ORF">FOF46_26505</name>
</gene>
<proteinExistence type="predicted"/>
<sequence length="175" mass="20541">MDTIKFEELLEEHLSEVKKAVSTNFKESNIEKIKAQLYFSQNFNMNFYGMLSHVLSLETDESDIVKSITIHFDKVINRQFYDSFIEKYGEPDHIHVISNRKIISEGSIKDDIGNVIQHARKSEGDLIEGTFDEKPLFMIWKKENFYIQAFLRHKQNISEIMFNTESPPFNVKPSK</sequence>
<name>A0A554VCG7_9FLAO</name>
<organism evidence="1 2">
    <name type="scientific">Aquimarina algiphila</name>
    <dbReference type="NCBI Taxonomy" id="2047982"/>
    <lineage>
        <taxon>Bacteria</taxon>
        <taxon>Pseudomonadati</taxon>
        <taxon>Bacteroidota</taxon>
        <taxon>Flavobacteriia</taxon>
        <taxon>Flavobacteriales</taxon>
        <taxon>Flavobacteriaceae</taxon>
        <taxon>Aquimarina</taxon>
    </lineage>
</organism>
<dbReference type="EMBL" id="VLNR01000082">
    <property type="protein sequence ID" value="TSE04380.1"/>
    <property type="molecule type" value="Genomic_DNA"/>
</dbReference>
<accession>A0A554VCG7</accession>
<protein>
    <submittedName>
        <fullName evidence="1">Uncharacterized protein</fullName>
    </submittedName>
</protein>
<dbReference type="AlphaFoldDB" id="A0A554VCG7"/>
<dbReference type="Proteomes" id="UP000318833">
    <property type="component" value="Unassembled WGS sequence"/>
</dbReference>
<comment type="caution">
    <text evidence="1">The sequence shown here is derived from an EMBL/GenBank/DDBJ whole genome shotgun (WGS) entry which is preliminary data.</text>
</comment>
<evidence type="ECO:0000313" key="1">
    <source>
        <dbReference type="EMBL" id="TSE04380.1"/>
    </source>
</evidence>
<keyword evidence="2" id="KW-1185">Reference proteome</keyword>